<keyword evidence="2" id="KW-0812">Transmembrane</keyword>
<evidence type="ECO:0000256" key="1">
    <source>
        <dbReference type="SAM" id="MobiDB-lite"/>
    </source>
</evidence>
<keyword evidence="2" id="KW-0472">Membrane</keyword>
<evidence type="ECO:0000313" key="4">
    <source>
        <dbReference type="Proteomes" id="UP001152755"/>
    </source>
</evidence>
<dbReference type="Proteomes" id="UP001152755">
    <property type="component" value="Unassembled WGS sequence"/>
</dbReference>
<keyword evidence="4" id="KW-1185">Reference proteome</keyword>
<evidence type="ECO:0008006" key="5">
    <source>
        <dbReference type="Google" id="ProtNLM"/>
    </source>
</evidence>
<name>A0A9X4REK5_9ACTN</name>
<feature type="compositionally biased region" description="Low complexity" evidence="1">
    <location>
        <begin position="204"/>
        <end position="216"/>
    </location>
</feature>
<protein>
    <recommendedName>
        <fullName evidence="5">DUF5666 domain-containing protein</fullName>
    </recommendedName>
</protein>
<evidence type="ECO:0000256" key="2">
    <source>
        <dbReference type="SAM" id="Phobius"/>
    </source>
</evidence>
<feature type="region of interest" description="Disordered" evidence="1">
    <location>
        <begin position="1"/>
        <end position="25"/>
    </location>
</feature>
<feature type="region of interest" description="Disordered" evidence="1">
    <location>
        <begin position="178"/>
        <end position="269"/>
    </location>
</feature>
<gene>
    <name evidence="3" type="ORF">NVS88_13990</name>
</gene>
<sequence>MPTQIMPAITDDAPAPGPSGRKQAGKGPLIAIGASVVALVIGAFGGYLIGSGDNGDSTAAASAAPLTTAAPVVPAGQTTSTTGAVDSVGGGSLVLLANDKSKVTVHTSPTTKVITLRGNALTDVHAGDSAVVTGSRTGDVVDADLIIAGGLPGLVPTSAAPVPATQDAVVKSAPIQQQAVVDDSSDEPAQAQSPTVAEAPAPAPQAAAPAPQPAAQNEIGPKQQIQGPTGDYGPKQDNYGPKQDSYGPKQDSYGPKCSPSNTGPGFYTC</sequence>
<dbReference type="AlphaFoldDB" id="A0A9X4REK5"/>
<evidence type="ECO:0000313" key="3">
    <source>
        <dbReference type="EMBL" id="MDG3015668.1"/>
    </source>
</evidence>
<dbReference type="EMBL" id="JANRHA010000009">
    <property type="protein sequence ID" value="MDG3015668.1"/>
    <property type="molecule type" value="Genomic_DNA"/>
</dbReference>
<organism evidence="3 4">
    <name type="scientific">Speluncibacter jeojiensis</name>
    <dbReference type="NCBI Taxonomy" id="2710754"/>
    <lineage>
        <taxon>Bacteria</taxon>
        <taxon>Bacillati</taxon>
        <taxon>Actinomycetota</taxon>
        <taxon>Actinomycetes</taxon>
        <taxon>Mycobacteriales</taxon>
        <taxon>Speluncibacteraceae</taxon>
        <taxon>Speluncibacter</taxon>
    </lineage>
</organism>
<dbReference type="RefSeq" id="WP_332520159.1">
    <property type="nucleotide sequence ID" value="NZ_JANRHA010000009.1"/>
</dbReference>
<reference evidence="3" key="1">
    <citation type="submission" date="2022-08" db="EMBL/GenBank/DDBJ databases">
        <title>Genome analysis of Corynebacteriales strain.</title>
        <authorList>
            <person name="Lee S.D."/>
        </authorList>
    </citation>
    <scope>NUCLEOTIDE SEQUENCE</scope>
    <source>
        <strain evidence="3">D3-21</strain>
    </source>
</reference>
<comment type="caution">
    <text evidence="3">The sequence shown here is derived from an EMBL/GenBank/DDBJ whole genome shotgun (WGS) entry which is preliminary data.</text>
</comment>
<accession>A0A9X4REK5</accession>
<feature type="transmembrane region" description="Helical" evidence="2">
    <location>
        <begin position="29"/>
        <end position="49"/>
    </location>
</feature>
<keyword evidence="2" id="KW-1133">Transmembrane helix</keyword>
<proteinExistence type="predicted"/>